<keyword evidence="1" id="KW-0472">Membrane</keyword>
<feature type="transmembrane region" description="Helical" evidence="1">
    <location>
        <begin position="21"/>
        <end position="54"/>
    </location>
</feature>
<name>A0A4R1R8J7_HYDET</name>
<feature type="transmembrane region" description="Helical" evidence="1">
    <location>
        <begin position="209"/>
        <end position="230"/>
    </location>
</feature>
<evidence type="ECO:0000256" key="1">
    <source>
        <dbReference type="SAM" id="Phobius"/>
    </source>
</evidence>
<sequence length="235" mass="26584">MNKLPLFPTLGKVLKKSFVEFYQSFGFSLLLGLIWMPGYLALIFVASPILYGIAKQMPSFAVLGMLGLTVVNALLTGPVTTAMYGFYQQRKDGYPSFRSFLATLKQDYWRSAGLHAIYWLLISLLFFNISLATVPKANFLFKIASLFSVYCVFFLSLLPFFFHPLLHLNHGIKKTIRKSCILLLDNFGVCFWLNLVLGLLLVASTLFPFLLFGYGGLLIYVIDSGFETIWNKYGD</sequence>
<organism evidence="2 3">
    <name type="scientific">Hydrogenispora ethanolica</name>
    <dbReference type="NCBI Taxonomy" id="1082276"/>
    <lineage>
        <taxon>Bacteria</taxon>
        <taxon>Bacillati</taxon>
        <taxon>Bacillota</taxon>
        <taxon>Hydrogenispora</taxon>
    </lineage>
</organism>
<evidence type="ECO:0000313" key="3">
    <source>
        <dbReference type="Proteomes" id="UP000295008"/>
    </source>
</evidence>
<accession>A0A4R1R8J7</accession>
<dbReference type="InterPro" id="IPR006938">
    <property type="entry name" value="DUF624"/>
</dbReference>
<evidence type="ECO:0000313" key="2">
    <source>
        <dbReference type="EMBL" id="TCL61983.1"/>
    </source>
</evidence>
<keyword evidence="3" id="KW-1185">Reference proteome</keyword>
<feature type="transmembrane region" description="Helical" evidence="1">
    <location>
        <begin position="139"/>
        <end position="162"/>
    </location>
</feature>
<reference evidence="2 3" key="1">
    <citation type="submission" date="2019-03" db="EMBL/GenBank/DDBJ databases">
        <title>Genomic Encyclopedia of Type Strains, Phase IV (KMG-IV): sequencing the most valuable type-strain genomes for metagenomic binning, comparative biology and taxonomic classification.</title>
        <authorList>
            <person name="Goeker M."/>
        </authorList>
    </citation>
    <scope>NUCLEOTIDE SEQUENCE [LARGE SCALE GENOMIC DNA]</scope>
    <source>
        <strain evidence="2 3">LX-B</strain>
    </source>
</reference>
<feature type="transmembrane region" description="Helical" evidence="1">
    <location>
        <begin position="108"/>
        <end position="127"/>
    </location>
</feature>
<dbReference type="EMBL" id="SLUN01000029">
    <property type="protein sequence ID" value="TCL61983.1"/>
    <property type="molecule type" value="Genomic_DNA"/>
</dbReference>
<protein>
    <submittedName>
        <fullName evidence="2">Putative membrane protein YesL</fullName>
    </submittedName>
</protein>
<feature type="transmembrane region" description="Helical" evidence="1">
    <location>
        <begin position="60"/>
        <end position="87"/>
    </location>
</feature>
<dbReference type="RefSeq" id="WP_132015977.1">
    <property type="nucleotide sequence ID" value="NZ_SLUN01000029.1"/>
</dbReference>
<gene>
    <name evidence="2" type="ORF">EDC14_102912</name>
</gene>
<proteinExistence type="predicted"/>
<dbReference type="AlphaFoldDB" id="A0A4R1R8J7"/>
<comment type="caution">
    <text evidence="2">The sequence shown here is derived from an EMBL/GenBank/DDBJ whole genome shotgun (WGS) entry which is preliminary data.</text>
</comment>
<keyword evidence="1" id="KW-0812">Transmembrane</keyword>
<dbReference type="Pfam" id="PF04854">
    <property type="entry name" value="DUF624"/>
    <property type="match status" value="1"/>
</dbReference>
<dbReference type="Proteomes" id="UP000295008">
    <property type="component" value="Unassembled WGS sequence"/>
</dbReference>
<feature type="transmembrane region" description="Helical" evidence="1">
    <location>
        <begin position="183"/>
        <end position="203"/>
    </location>
</feature>
<keyword evidence="1" id="KW-1133">Transmembrane helix</keyword>